<protein>
    <submittedName>
        <fullName evidence="5">Helix-turn-helix transcriptional regulator</fullName>
    </submittedName>
</protein>
<dbReference type="Pfam" id="PF00196">
    <property type="entry name" value="GerE"/>
    <property type="match status" value="1"/>
</dbReference>
<dbReference type="PRINTS" id="PR00038">
    <property type="entry name" value="HTHLUXR"/>
</dbReference>
<evidence type="ECO:0000256" key="1">
    <source>
        <dbReference type="ARBA" id="ARBA00023015"/>
    </source>
</evidence>
<dbReference type="SMART" id="SM00421">
    <property type="entry name" value="HTH_LUXR"/>
    <property type="match status" value="1"/>
</dbReference>
<evidence type="ECO:0000259" key="4">
    <source>
        <dbReference type="PROSITE" id="PS50043"/>
    </source>
</evidence>
<feature type="domain" description="HTH luxR-type" evidence="4">
    <location>
        <begin position="115"/>
        <end position="180"/>
    </location>
</feature>
<evidence type="ECO:0000313" key="5">
    <source>
        <dbReference type="EMBL" id="MCJ2380672.1"/>
    </source>
</evidence>
<dbReference type="InterPro" id="IPR000792">
    <property type="entry name" value="Tscrpt_reg_LuxR_C"/>
</dbReference>
<organism evidence="5 6">
    <name type="scientific">Parabacteroides faecalis</name>
    <dbReference type="NCBI Taxonomy" id="2924040"/>
    <lineage>
        <taxon>Bacteria</taxon>
        <taxon>Pseudomonadati</taxon>
        <taxon>Bacteroidota</taxon>
        <taxon>Bacteroidia</taxon>
        <taxon>Bacteroidales</taxon>
        <taxon>Tannerellaceae</taxon>
        <taxon>Parabacteroides</taxon>
    </lineage>
</organism>
<dbReference type="InterPro" id="IPR036388">
    <property type="entry name" value="WH-like_DNA-bd_sf"/>
</dbReference>
<reference evidence="5 6" key="1">
    <citation type="submission" date="2022-03" db="EMBL/GenBank/DDBJ databases">
        <title>Parabacteroides sp. nov. isolated from swine feces.</title>
        <authorList>
            <person name="Bak J.E."/>
        </authorList>
    </citation>
    <scope>NUCLEOTIDE SEQUENCE [LARGE SCALE GENOMIC DNA]</scope>
    <source>
        <strain evidence="5 6">AGMB00274</strain>
    </source>
</reference>
<keyword evidence="2" id="KW-0238">DNA-binding</keyword>
<dbReference type="PROSITE" id="PS50043">
    <property type="entry name" value="HTH_LUXR_2"/>
    <property type="match status" value="1"/>
</dbReference>
<evidence type="ECO:0000256" key="3">
    <source>
        <dbReference type="ARBA" id="ARBA00023163"/>
    </source>
</evidence>
<keyword evidence="6" id="KW-1185">Reference proteome</keyword>
<dbReference type="RefSeq" id="WP_243324783.1">
    <property type="nucleotide sequence ID" value="NZ_JAKZMM010000018.1"/>
</dbReference>
<dbReference type="Gene3D" id="1.10.10.10">
    <property type="entry name" value="Winged helix-like DNA-binding domain superfamily/Winged helix DNA-binding domain"/>
    <property type="match status" value="1"/>
</dbReference>
<comment type="caution">
    <text evidence="5">The sequence shown here is derived from an EMBL/GenBank/DDBJ whole genome shotgun (WGS) entry which is preliminary data.</text>
</comment>
<gene>
    <name evidence="5" type="ORF">MUN53_08630</name>
</gene>
<evidence type="ECO:0000256" key="2">
    <source>
        <dbReference type="ARBA" id="ARBA00023125"/>
    </source>
</evidence>
<sequence length="184" mass="21824">MKDIEFYIYDSELWCIHPDGRNERVSEQDKDLIQGILQRIREQYPDAYKALTECYQKSAPNVPYFQYLIVSRFMKCNFGALDNTKKDIDRNGQMHFERVSCPLRGECPYEGRICNPKLNTRLSDAEMRVMKMVYEGYSNEEISSVLYLSPYTVKNHIRSVYQKLDIHEKAEFIKYAHTNGMFQE</sequence>
<name>A0ABT0C116_9BACT</name>
<dbReference type="SUPFAM" id="SSF46894">
    <property type="entry name" value="C-terminal effector domain of the bipartite response regulators"/>
    <property type="match status" value="1"/>
</dbReference>
<dbReference type="Proteomes" id="UP001165444">
    <property type="component" value="Unassembled WGS sequence"/>
</dbReference>
<dbReference type="PROSITE" id="PS00622">
    <property type="entry name" value="HTH_LUXR_1"/>
    <property type="match status" value="1"/>
</dbReference>
<dbReference type="PANTHER" id="PTHR44688:SF16">
    <property type="entry name" value="DNA-BINDING TRANSCRIPTIONAL ACTIVATOR DEVR_DOSR"/>
    <property type="match status" value="1"/>
</dbReference>
<keyword evidence="3" id="KW-0804">Transcription</keyword>
<keyword evidence="1" id="KW-0805">Transcription regulation</keyword>
<dbReference type="PANTHER" id="PTHR44688">
    <property type="entry name" value="DNA-BINDING TRANSCRIPTIONAL ACTIVATOR DEVR_DOSR"/>
    <property type="match status" value="1"/>
</dbReference>
<accession>A0ABT0C116</accession>
<dbReference type="InterPro" id="IPR016032">
    <property type="entry name" value="Sig_transdc_resp-reg_C-effctor"/>
</dbReference>
<dbReference type="EMBL" id="JAKZMM010000018">
    <property type="protein sequence ID" value="MCJ2380672.1"/>
    <property type="molecule type" value="Genomic_DNA"/>
</dbReference>
<proteinExistence type="predicted"/>
<dbReference type="CDD" id="cd06170">
    <property type="entry name" value="LuxR_C_like"/>
    <property type="match status" value="1"/>
</dbReference>
<evidence type="ECO:0000313" key="6">
    <source>
        <dbReference type="Proteomes" id="UP001165444"/>
    </source>
</evidence>